<reference evidence="1 3" key="1">
    <citation type="journal article" date="2017" name="Nature">
        <title>The sunflower genome provides insights into oil metabolism, flowering and Asterid evolution.</title>
        <authorList>
            <person name="Badouin H."/>
            <person name="Gouzy J."/>
            <person name="Grassa C.J."/>
            <person name="Murat F."/>
            <person name="Staton S.E."/>
            <person name="Cottret L."/>
            <person name="Lelandais-Briere C."/>
            <person name="Owens G.L."/>
            <person name="Carrere S."/>
            <person name="Mayjonade B."/>
            <person name="Legrand L."/>
            <person name="Gill N."/>
            <person name="Kane N.C."/>
            <person name="Bowers J.E."/>
            <person name="Hubner S."/>
            <person name="Bellec A."/>
            <person name="Berard A."/>
            <person name="Berges H."/>
            <person name="Blanchet N."/>
            <person name="Boniface M.C."/>
            <person name="Brunel D."/>
            <person name="Catrice O."/>
            <person name="Chaidir N."/>
            <person name="Claudel C."/>
            <person name="Donnadieu C."/>
            <person name="Faraut T."/>
            <person name="Fievet G."/>
            <person name="Helmstetter N."/>
            <person name="King M."/>
            <person name="Knapp S.J."/>
            <person name="Lai Z."/>
            <person name="Le Paslier M.C."/>
            <person name="Lippi Y."/>
            <person name="Lorenzon L."/>
            <person name="Mandel J.R."/>
            <person name="Marage G."/>
            <person name="Marchand G."/>
            <person name="Marquand E."/>
            <person name="Bret-Mestries E."/>
            <person name="Morien E."/>
            <person name="Nambeesan S."/>
            <person name="Nguyen T."/>
            <person name="Pegot-Espagnet P."/>
            <person name="Pouilly N."/>
            <person name="Raftis F."/>
            <person name="Sallet E."/>
            <person name="Schiex T."/>
            <person name="Thomas J."/>
            <person name="Vandecasteele C."/>
            <person name="Vares D."/>
            <person name="Vear F."/>
            <person name="Vautrin S."/>
            <person name="Crespi M."/>
            <person name="Mangin B."/>
            <person name="Burke J.M."/>
            <person name="Salse J."/>
            <person name="Munos S."/>
            <person name="Vincourt P."/>
            <person name="Rieseberg L.H."/>
            <person name="Langlade N.B."/>
        </authorList>
    </citation>
    <scope>NUCLEOTIDE SEQUENCE [LARGE SCALE GENOMIC DNA]</scope>
    <source>
        <strain evidence="3">cv. SF193</strain>
        <tissue evidence="1">Leaves</tissue>
    </source>
</reference>
<name>A0A251S3R1_HELAN</name>
<reference evidence="2" key="2">
    <citation type="submission" date="2017-02" db="EMBL/GenBank/DDBJ databases">
        <title>Sunflower complete genome.</title>
        <authorList>
            <person name="Langlade N."/>
            <person name="Munos S."/>
        </authorList>
    </citation>
    <scope>NUCLEOTIDE SEQUENCE [LARGE SCALE GENOMIC DNA]</scope>
    <source>
        <tissue evidence="2">Leaves</tissue>
    </source>
</reference>
<sequence>MLVYAVQVIAQHNRIKTRIQHEHIKIVSTMLVYAVQVIAQVSNALKYLTQSFTGG</sequence>
<gene>
    <name evidence="2" type="ORF">HannXRQ_Chr16g0525611</name>
    <name evidence="1" type="ORF">HanXRQr2_Chr16g0768861</name>
</gene>
<accession>A0A251S3R1</accession>
<evidence type="ECO:0000313" key="1">
    <source>
        <dbReference type="EMBL" id="KAF5761761.1"/>
    </source>
</evidence>
<dbReference type="AlphaFoldDB" id="A0A251S3R1"/>
<dbReference type="InParanoid" id="A0A251S3R1"/>
<protein>
    <submittedName>
        <fullName evidence="2">Uncharacterized protein</fullName>
    </submittedName>
</protein>
<evidence type="ECO:0000313" key="3">
    <source>
        <dbReference type="Proteomes" id="UP000215914"/>
    </source>
</evidence>
<dbReference type="Proteomes" id="UP000215914">
    <property type="component" value="Chromosome 16"/>
</dbReference>
<proteinExistence type="predicted"/>
<dbReference type="EMBL" id="MNCJ02000331">
    <property type="protein sequence ID" value="KAF5761761.1"/>
    <property type="molecule type" value="Genomic_DNA"/>
</dbReference>
<organism evidence="2 3">
    <name type="scientific">Helianthus annuus</name>
    <name type="common">Common sunflower</name>
    <dbReference type="NCBI Taxonomy" id="4232"/>
    <lineage>
        <taxon>Eukaryota</taxon>
        <taxon>Viridiplantae</taxon>
        <taxon>Streptophyta</taxon>
        <taxon>Embryophyta</taxon>
        <taxon>Tracheophyta</taxon>
        <taxon>Spermatophyta</taxon>
        <taxon>Magnoliopsida</taxon>
        <taxon>eudicotyledons</taxon>
        <taxon>Gunneridae</taxon>
        <taxon>Pentapetalae</taxon>
        <taxon>asterids</taxon>
        <taxon>campanulids</taxon>
        <taxon>Asterales</taxon>
        <taxon>Asteraceae</taxon>
        <taxon>Asteroideae</taxon>
        <taxon>Heliantheae alliance</taxon>
        <taxon>Heliantheae</taxon>
        <taxon>Helianthus</taxon>
    </lineage>
</organism>
<dbReference type="Gramene" id="mRNA:HanXRQr2_Chr16g0768861">
    <property type="protein sequence ID" value="mRNA:HanXRQr2_Chr16g0768861"/>
    <property type="gene ID" value="HanXRQr2_Chr16g0768861"/>
</dbReference>
<keyword evidence="3" id="KW-1185">Reference proteome</keyword>
<dbReference type="EMBL" id="CM007905">
    <property type="protein sequence ID" value="OTF92776.1"/>
    <property type="molecule type" value="Genomic_DNA"/>
</dbReference>
<reference evidence="1" key="3">
    <citation type="submission" date="2020-06" db="EMBL/GenBank/DDBJ databases">
        <title>Helianthus annuus Genome sequencing and assembly Release 2.</title>
        <authorList>
            <person name="Gouzy J."/>
            <person name="Langlade N."/>
            <person name="Munos S."/>
        </authorList>
    </citation>
    <scope>NUCLEOTIDE SEQUENCE</scope>
    <source>
        <tissue evidence="1">Leaves</tissue>
    </source>
</reference>
<evidence type="ECO:0000313" key="2">
    <source>
        <dbReference type="EMBL" id="OTF92776.1"/>
    </source>
</evidence>